<organism evidence="12 13">
    <name type="scientific">Discostella pseudostelligera</name>
    <dbReference type="NCBI Taxonomy" id="259834"/>
    <lineage>
        <taxon>Eukaryota</taxon>
        <taxon>Sar</taxon>
        <taxon>Stramenopiles</taxon>
        <taxon>Ochrophyta</taxon>
        <taxon>Bacillariophyta</taxon>
        <taxon>Coscinodiscophyceae</taxon>
        <taxon>Thalassiosirophycidae</taxon>
        <taxon>Stephanodiscales</taxon>
        <taxon>Stephanodiscaceae</taxon>
        <taxon>Discostella</taxon>
    </lineage>
</organism>
<feature type="domain" description="RanBD1" evidence="11">
    <location>
        <begin position="267"/>
        <end position="416"/>
    </location>
</feature>
<keyword evidence="9" id="KW-0539">Nucleus</keyword>
<keyword evidence="8" id="KW-0906">Nuclear pore complex</keyword>
<evidence type="ECO:0000256" key="7">
    <source>
        <dbReference type="ARBA" id="ARBA00023010"/>
    </source>
</evidence>
<feature type="region of interest" description="Disordered" evidence="10">
    <location>
        <begin position="1"/>
        <end position="139"/>
    </location>
</feature>
<dbReference type="PROSITE" id="PS50196">
    <property type="entry name" value="RANBD1"/>
    <property type="match status" value="1"/>
</dbReference>
<protein>
    <recommendedName>
        <fullName evidence="11">RanBD1 domain-containing protein</fullName>
    </recommendedName>
</protein>
<evidence type="ECO:0000313" key="13">
    <source>
        <dbReference type="Proteomes" id="UP001530293"/>
    </source>
</evidence>
<dbReference type="PANTHER" id="PTHR23138">
    <property type="entry name" value="RAN BINDING PROTEIN"/>
    <property type="match status" value="1"/>
</dbReference>
<dbReference type="SUPFAM" id="SSF50729">
    <property type="entry name" value="PH domain-like"/>
    <property type="match status" value="1"/>
</dbReference>
<dbReference type="GO" id="GO:0015031">
    <property type="term" value="P:protein transport"/>
    <property type="evidence" value="ECO:0007669"/>
    <property type="project" value="UniProtKB-KW"/>
</dbReference>
<dbReference type="AlphaFoldDB" id="A0ABD3M6W5"/>
<evidence type="ECO:0000256" key="3">
    <source>
        <dbReference type="ARBA" id="ARBA00022737"/>
    </source>
</evidence>
<keyword evidence="3" id="KW-0677">Repeat</keyword>
<feature type="compositionally biased region" description="Basic and acidic residues" evidence="10">
    <location>
        <begin position="376"/>
        <end position="385"/>
    </location>
</feature>
<feature type="region of interest" description="Disordered" evidence="10">
    <location>
        <begin position="369"/>
        <end position="399"/>
    </location>
</feature>
<evidence type="ECO:0000256" key="9">
    <source>
        <dbReference type="ARBA" id="ARBA00023242"/>
    </source>
</evidence>
<feature type="region of interest" description="Disordered" evidence="10">
    <location>
        <begin position="246"/>
        <end position="273"/>
    </location>
</feature>
<evidence type="ECO:0000256" key="4">
    <source>
        <dbReference type="ARBA" id="ARBA00022816"/>
    </source>
</evidence>
<dbReference type="InterPro" id="IPR045255">
    <property type="entry name" value="RanBP1-like"/>
</dbReference>
<evidence type="ECO:0000256" key="2">
    <source>
        <dbReference type="ARBA" id="ARBA00022448"/>
    </source>
</evidence>
<reference evidence="12 13" key="1">
    <citation type="submission" date="2024-10" db="EMBL/GenBank/DDBJ databases">
        <title>Updated reference genomes for cyclostephanoid diatoms.</title>
        <authorList>
            <person name="Roberts W.R."/>
            <person name="Alverson A.J."/>
        </authorList>
    </citation>
    <scope>NUCLEOTIDE SEQUENCE [LARGE SCALE GENOMIC DNA]</scope>
    <source>
        <strain evidence="12 13">AJA232-27</strain>
    </source>
</reference>
<name>A0ABD3M6W5_9STRA</name>
<dbReference type="Proteomes" id="UP001530293">
    <property type="component" value="Unassembled WGS sequence"/>
</dbReference>
<dbReference type="Pfam" id="PF08911">
    <property type="entry name" value="NUP50"/>
    <property type="match status" value="1"/>
</dbReference>
<evidence type="ECO:0000313" key="12">
    <source>
        <dbReference type="EMBL" id="KAL3758471.1"/>
    </source>
</evidence>
<dbReference type="GO" id="GO:0051028">
    <property type="term" value="P:mRNA transport"/>
    <property type="evidence" value="ECO:0007669"/>
    <property type="project" value="UniProtKB-KW"/>
</dbReference>
<accession>A0ABD3M6W5</accession>
<keyword evidence="13" id="KW-1185">Reference proteome</keyword>
<keyword evidence="6" id="KW-0007">Acetylation</keyword>
<sequence length="470" mass="48542">MSSSDNADESPLATENDEVIAPKDDGENSPGEPIPTSNKRRSDIQLSKEGLAAGGDDSGEDDDDNLNDEGGKRSDPFKRASDDVLKNRKIVKASSKWSNGKDGGNSVGGTFASIKLTHTSPPKSESDAKSSSTDGSNSFVGSSDKVFSFASATSVETGSATAKSGSLFGSGFGKVSNGFGSLKSSSKSDNAESIRSSSNSMTFGGGFGSVSSGFGCFKSSSTAGGFGSAAQSNAASLIGNATTSTNNSSFAGKLASSPEKASQLQFPTPAVVDIDNGEQDEDCFCQVRAKLFKMVPEDESADADEESISKGDVPSVPSTAGRMESVKAQKFNDISTEKEVDATAGLQEGGNKPKLVQKEAGIGPVRILKSKPPKALGEDGEKAHAEQSSTARVVQRQETSGGGATRVILNIRLDKSTCTVIRRGDKFVQLNAPNSCGAVESSLFKVKTTAEADTLEKALNDVLGLNGEDI</sequence>
<gene>
    <name evidence="12" type="ORF">ACHAWU_004314</name>
</gene>
<feature type="compositionally biased region" description="Polar residues" evidence="10">
    <location>
        <begin position="386"/>
        <end position="399"/>
    </location>
</feature>
<dbReference type="InterPro" id="IPR015007">
    <property type="entry name" value="NUP2/50/61"/>
</dbReference>
<feature type="region of interest" description="Disordered" evidence="10">
    <location>
        <begin position="297"/>
        <end position="319"/>
    </location>
</feature>
<evidence type="ECO:0000256" key="8">
    <source>
        <dbReference type="ARBA" id="ARBA00023132"/>
    </source>
</evidence>
<feature type="region of interest" description="Disordered" evidence="10">
    <location>
        <begin position="181"/>
        <end position="201"/>
    </location>
</feature>
<keyword evidence="4" id="KW-0509">mRNA transport</keyword>
<evidence type="ECO:0000259" key="11">
    <source>
        <dbReference type="PROSITE" id="PS50196"/>
    </source>
</evidence>
<evidence type="ECO:0000256" key="10">
    <source>
        <dbReference type="SAM" id="MobiDB-lite"/>
    </source>
</evidence>
<dbReference type="GO" id="GO:0005643">
    <property type="term" value="C:nuclear pore"/>
    <property type="evidence" value="ECO:0007669"/>
    <property type="project" value="UniProtKB-SubCell"/>
</dbReference>
<dbReference type="PANTHER" id="PTHR23138:SF183">
    <property type="entry name" value="RANBD1 DOMAIN-CONTAINING PROTEIN"/>
    <property type="match status" value="1"/>
</dbReference>
<feature type="compositionally biased region" description="Polar residues" evidence="10">
    <location>
        <begin position="116"/>
        <end position="139"/>
    </location>
</feature>
<proteinExistence type="predicted"/>
<keyword evidence="2" id="KW-0813">Transport</keyword>
<dbReference type="InterPro" id="IPR000156">
    <property type="entry name" value="Ran_bind_dom"/>
</dbReference>
<keyword evidence="5" id="KW-0653">Protein transport</keyword>
<feature type="compositionally biased region" description="Acidic residues" evidence="10">
    <location>
        <begin position="57"/>
        <end position="67"/>
    </location>
</feature>
<keyword evidence="7" id="KW-0811">Translocation</keyword>
<feature type="compositionally biased region" description="Acidic residues" evidence="10">
    <location>
        <begin position="297"/>
        <end position="306"/>
    </location>
</feature>
<dbReference type="InterPro" id="IPR011993">
    <property type="entry name" value="PH-like_dom_sf"/>
</dbReference>
<comment type="caution">
    <text evidence="12">The sequence shown here is derived from an EMBL/GenBank/DDBJ whole genome shotgun (WGS) entry which is preliminary data.</text>
</comment>
<evidence type="ECO:0000256" key="1">
    <source>
        <dbReference type="ARBA" id="ARBA00004567"/>
    </source>
</evidence>
<feature type="compositionally biased region" description="Basic and acidic residues" evidence="10">
    <location>
        <begin position="69"/>
        <end position="86"/>
    </location>
</feature>
<dbReference type="EMBL" id="JALLBG020000229">
    <property type="protein sequence ID" value="KAL3758471.1"/>
    <property type="molecule type" value="Genomic_DNA"/>
</dbReference>
<comment type="subcellular location">
    <subcellularLocation>
        <location evidence="1">Nucleus</location>
        <location evidence="1">Nuclear pore complex</location>
    </subcellularLocation>
</comment>
<evidence type="ECO:0000256" key="6">
    <source>
        <dbReference type="ARBA" id="ARBA00022990"/>
    </source>
</evidence>
<evidence type="ECO:0000256" key="5">
    <source>
        <dbReference type="ARBA" id="ARBA00022927"/>
    </source>
</evidence>
<dbReference type="Gene3D" id="2.30.29.30">
    <property type="entry name" value="Pleckstrin-homology domain (PH domain)/Phosphotyrosine-binding domain (PTB)"/>
    <property type="match status" value="1"/>
</dbReference>